<dbReference type="PANTHER" id="PTHR43434:SF20">
    <property type="entry name" value="5'-NUCLEOTIDASE"/>
    <property type="match status" value="1"/>
</dbReference>
<keyword evidence="1" id="KW-0378">Hydrolase</keyword>
<dbReference type="InterPro" id="IPR041492">
    <property type="entry name" value="HAD_2"/>
</dbReference>
<accession>A0A9D1NR96</accession>
<dbReference type="Proteomes" id="UP000823960">
    <property type="component" value="Unassembled WGS sequence"/>
</dbReference>
<dbReference type="InterPro" id="IPR023214">
    <property type="entry name" value="HAD_sf"/>
</dbReference>
<dbReference type="Gene3D" id="3.40.50.1000">
    <property type="entry name" value="HAD superfamily/HAD-like"/>
    <property type="match status" value="1"/>
</dbReference>
<dbReference type="InterPro" id="IPR023198">
    <property type="entry name" value="PGP-like_dom2"/>
</dbReference>
<dbReference type="AlphaFoldDB" id="A0A9D1NR96"/>
<proteinExistence type="predicted"/>
<dbReference type="InterPro" id="IPR050155">
    <property type="entry name" value="HAD-like_hydrolase_sf"/>
</dbReference>
<evidence type="ECO:0000313" key="1">
    <source>
        <dbReference type="EMBL" id="HIV11108.1"/>
    </source>
</evidence>
<dbReference type="Pfam" id="PF13419">
    <property type="entry name" value="HAD_2"/>
    <property type="match status" value="1"/>
</dbReference>
<dbReference type="InterPro" id="IPR036412">
    <property type="entry name" value="HAD-like_sf"/>
</dbReference>
<name>A0A9D1NR96_9FIRM</name>
<dbReference type="SFLD" id="SFLDG01129">
    <property type="entry name" value="C1.5:_HAD__Beta-PGM__Phosphata"/>
    <property type="match status" value="1"/>
</dbReference>
<reference evidence="1" key="2">
    <citation type="journal article" date="2021" name="PeerJ">
        <title>Extensive microbial diversity within the chicken gut microbiome revealed by metagenomics and culture.</title>
        <authorList>
            <person name="Gilroy R."/>
            <person name="Ravi A."/>
            <person name="Getino M."/>
            <person name="Pursley I."/>
            <person name="Horton D.L."/>
            <person name="Alikhan N.F."/>
            <person name="Baker D."/>
            <person name="Gharbi K."/>
            <person name="Hall N."/>
            <person name="Watson M."/>
            <person name="Adriaenssens E.M."/>
            <person name="Foster-Nyarko E."/>
            <person name="Jarju S."/>
            <person name="Secka A."/>
            <person name="Antonio M."/>
            <person name="Oren A."/>
            <person name="Chaudhuri R.R."/>
            <person name="La Ragione R."/>
            <person name="Hildebrand F."/>
            <person name="Pallen M.J."/>
        </authorList>
    </citation>
    <scope>NUCLEOTIDE SEQUENCE</scope>
    <source>
        <strain evidence="1">1370</strain>
    </source>
</reference>
<comment type="caution">
    <text evidence="1">The sequence shown here is derived from an EMBL/GenBank/DDBJ whole genome shotgun (WGS) entry which is preliminary data.</text>
</comment>
<dbReference type="GO" id="GO:0005829">
    <property type="term" value="C:cytosol"/>
    <property type="evidence" value="ECO:0007669"/>
    <property type="project" value="TreeGrafter"/>
</dbReference>
<dbReference type="SUPFAM" id="SSF56784">
    <property type="entry name" value="HAD-like"/>
    <property type="match status" value="1"/>
</dbReference>
<dbReference type="GO" id="GO:0004713">
    <property type="term" value="F:protein tyrosine kinase activity"/>
    <property type="evidence" value="ECO:0007669"/>
    <property type="project" value="TreeGrafter"/>
</dbReference>
<dbReference type="Gene3D" id="1.10.150.240">
    <property type="entry name" value="Putative phosphatase, domain 2"/>
    <property type="match status" value="1"/>
</dbReference>
<dbReference type="SFLD" id="SFLDS00003">
    <property type="entry name" value="Haloacid_Dehalogenase"/>
    <property type="match status" value="1"/>
</dbReference>
<protein>
    <submittedName>
        <fullName evidence="1">HAD hydrolase-like protein</fullName>
    </submittedName>
</protein>
<dbReference type="PANTHER" id="PTHR43434">
    <property type="entry name" value="PHOSPHOGLYCOLATE PHOSPHATASE"/>
    <property type="match status" value="1"/>
</dbReference>
<gene>
    <name evidence="1" type="ORF">IAD28_05400</name>
</gene>
<reference evidence="1" key="1">
    <citation type="submission" date="2020-10" db="EMBL/GenBank/DDBJ databases">
        <authorList>
            <person name="Gilroy R."/>
        </authorList>
    </citation>
    <scope>NUCLEOTIDE SEQUENCE</scope>
    <source>
        <strain evidence="1">1370</strain>
    </source>
</reference>
<dbReference type="GO" id="GO:0016787">
    <property type="term" value="F:hydrolase activity"/>
    <property type="evidence" value="ECO:0007669"/>
    <property type="project" value="UniProtKB-KW"/>
</dbReference>
<dbReference type="EMBL" id="DVOL01000077">
    <property type="protein sequence ID" value="HIV11108.1"/>
    <property type="molecule type" value="Genomic_DNA"/>
</dbReference>
<evidence type="ECO:0000313" key="2">
    <source>
        <dbReference type="Proteomes" id="UP000823960"/>
    </source>
</evidence>
<organism evidence="1 2">
    <name type="scientific">Candidatus Faeciplasma avium</name>
    <dbReference type="NCBI Taxonomy" id="2840798"/>
    <lineage>
        <taxon>Bacteria</taxon>
        <taxon>Bacillati</taxon>
        <taxon>Bacillota</taxon>
        <taxon>Clostridia</taxon>
        <taxon>Eubacteriales</taxon>
        <taxon>Oscillospiraceae</taxon>
        <taxon>Oscillospiraceae incertae sedis</taxon>
        <taxon>Candidatus Faeciplasma</taxon>
    </lineage>
</organism>
<sequence>MKRYILFDLDGTLTESGEGIINSLKYSLDRMGIYDYDKSLLNRFIGPPLGVSYRELFGLSEEDAKRAIGFYREYFSEVGLFENRVYDGVVPALLSLIEAKMTLAVATSKPEIYTLRILERFKLRDYFTVIKGTPLDRVEMPKAEVIRDAVRLLGAVEPSICLMVGDRSQDVIGAAKNGIDCLGVTYGYGTPEELMSAGAVGLADTPEDVCHICLGL</sequence>